<evidence type="ECO:0000313" key="6">
    <source>
        <dbReference type="Proteomes" id="UP000199532"/>
    </source>
</evidence>
<protein>
    <submittedName>
        <fullName evidence="5">SdiA-regulated</fullName>
    </submittedName>
</protein>
<dbReference type="InterPro" id="IPR009722">
    <property type="entry name" value="YjiK/CarP"/>
</dbReference>
<comment type="subcellular location">
    <subcellularLocation>
        <location evidence="1">Cell membrane</location>
    </subcellularLocation>
</comment>
<evidence type="ECO:0000256" key="4">
    <source>
        <dbReference type="ARBA" id="ARBA00023136"/>
    </source>
</evidence>
<dbReference type="AlphaFoldDB" id="A0A1H6XU46"/>
<evidence type="ECO:0000256" key="1">
    <source>
        <dbReference type="ARBA" id="ARBA00004236"/>
    </source>
</evidence>
<gene>
    <name evidence="5" type="ORF">SAMN04487995_3952</name>
</gene>
<dbReference type="STRING" id="408657.SAMN04487995_3952"/>
<dbReference type="SUPFAM" id="SSF50956">
    <property type="entry name" value="Thermostable phytase (3-phytase)"/>
    <property type="match status" value="1"/>
</dbReference>
<accession>A0A1H6XU46</accession>
<dbReference type="Pfam" id="PF06977">
    <property type="entry name" value="SdiA-regulated"/>
    <property type="match status" value="1"/>
</dbReference>
<dbReference type="Proteomes" id="UP000199532">
    <property type="component" value="Unassembled WGS sequence"/>
</dbReference>
<name>A0A1H6XU46_9BACT</name>
<dbReference type="GO" id="GO:0005886">
    <property type="term" value="C:plasma membrane"/>
    <property type="evidence" value="ECO:0007669"/>
    <property type="project" value="UniProtKB-SubCell"/>
</dbReference>
<sequence>MNHHKISFSALFFSFILLGMGCNTTGGSANFLKEYDLTRPEAFNMPESLKEISGIAFNKGKNDVVYAVQDEEGKVFRLTWQNHRQKHTKFSGKGDYEDITLVKGQVVVLKSTGVLYTFSVSEAQFEETTKTKEWKNLLPKGEYEGMYGDEATGKIYVLCKACSIDNPGKKVSGFILNVGSTVQKTGSFTLNTDEVKALGVKVKRGFQPSALAKNPVSGDWYILSSLNKTLVVTDKNWKPKLAYPLSSNNFNQPEGIAFDNSGNLYISNEGDDTKDGNILKFKRLAK</sequence>
<keyword evidence="6" id="KW-1185">Reference proteome</keyword>
<dbReference type="OrthoDB" id="5292493at2"/>
<organism evidence="5 6">
    <name type="scientific">Dyadobacter koreensis</name>
    <dbReference type="NCBI Taxonomy" id="408657"/>
    <lineage>
        <taxon>Bacteria</taxon>
        <taxon>Pseudomonadati</taxon>
        <taxon>Bacteroidota</taxon>
        <taxon>Cytophagia</taxon>
        <taxon>Cytophagales</taxon>
        <taxon>Spirosomataceae</taxon>
        <taxon>Dyadobacter</taxon>
    </lineage>
</organism>
<dbReference type="EMBL" id="FNXY01000006">
    <property type="protein sequence ID" value="SEJ28400.1"/>
    <property type="molecule type" value="Genomic_DNA"/>
</dbReference>
<dbReference type="InterPro" id="IPR011042">
    <property type="entry name" value="6-blade_b-propeller_TolB-like"/>
</dbReference>
<reference evidence="5 6" key="1">
    <citation type="submission" date="2016-10" db="EMBL/GenBank/DDBJ databases">
        <authorList>
            <person name="de Groot N.N."/>
        </authorList>
    </citation>
    <scope>NUCLEOTIDE SEQUENCE [LARGE SCALE GENOMIC DNA]</scope>
    <source>
        <strain evidence="5 6">DSM 19938</strain>
    </source>
</reference>
<dbReference type="RefSeq" id="WP_090337965.1">
    <property type="nucleotide sequence ID" value="NZ_FNXY01000006.1"/>
</dbReference>
<keyword evidence="3" id="KW-1003">Cell membrane</keyword>
<dbReference type="PROSITE" id="PS51257">
    <property type="entry name" value="PROKAR_LIPOPROTEIN"/>
    <property type="match status" value="1"/>
</dbReference>
<dbReference type="Gene3D" id="2.120.10.30">
    <property type="entry name" value="TolB, C-terminal domain"/>
    <property type="match status" value="1"/>
</dbReference>
<evidence type="ECO:0000256" key="2">
    <source>
        <dbReference type="ARBA" id="ARBA00009852"/>
    </source>
</evidence>
<proteinExistence type="inferred from homology"/>
<comment type="similarity">
    <text evidence="2">Belongs to the YjiK family.</text>
</comment>
<keyword evidence="4" id="KW-0472">Membrane</keyword>
<evidence type="ECO:0000256" key="3">
    <source>
        <dbReference type="ARBA" id="ARBA00022475"/>
    </source>
</evidence>
<evidence type="ECO:0000313" key="5">
    <source>
        <dbReference type="EMBL" id="SEJ28400.1"/>
    </source>
</evidence>